<dbReference type="PANTHER" id="PTHR12001">
    <property type="entry name" value="GERANYLGERANYL PYROPHOSPHATE SYNTHASE"/>
    <property type="match status" value="1"/>
</dbReference>
<dbReference type="InterPro" id="IPR000092">
    <property type="entry name" value="Polyprenyl_synt"/>
</dbReference>
<keyword evidence="3 6" id="KW-0808">Transferase</keyword>
<dbReference type="PROSITE" id="PS00444">
    <property type="entry name" value="POLYPRENYL_SYNTHASE_2"/>
    <property type="match status" value="1"/>
</dbReference>
<evidence type="ECO:0000313" key="7">
    <source>
        <dbReference type="EMBL" id="RKM92671.1"/>
    </source>
</evidence>
<gene>
    <name evidence="7" type="ORF">SFRA_024455</name>
</gene>
<dbReference type="RefSeq" id="WP_043469285.1">
    <property type="nucleotide sequence ID" value="NZ_JNAD02000013.1"/>
</dbReference>
<keyword evidence="5" id="KW-0460">Magnesium</keyword>
<dbReference type="InterPro" id="IPR008949">
    <property type="entry name" value="Isoprenoid_synthase_dom_sf"/>
</dbReference>
<protein>
    <submittedName>
        <fullName evidence="7">Polyprenyl synthetase family protein</fullName>
    </submittedName>
</protein>
<evidence type="ECO:0000256" key="1">
    <source>
        <dbReference type="ARBA" id="ARBA00001946"/>
    </source>
</evidence>
<dbReference type="Gene3D" id="1.10.600.10">
    <property type="entry name" value="Farnesyl Diphosphate Synthase"/>
    <property type="match status" value="1"/>
</dbReference>
<dbReference type="CDD" id="cd00685">
    <property type="entry name" value="Trans_IPPS_HT"/>
    <property type="match status" value="1"/>
</dbReference>
<dbReference type="GO" id="GO:0046872">
    <property type="term" value="F:metal ion binding"/>
    <property type="evidence" value="ECO:0007669"/>
    <property type="project" value="UniProtKB-KW"/>
</dbReference>
<dbReference type="AlphaFoldDB" id="A0A3R7LLB4"/>
<comment type="similarity">
    <text evidence="2 6">Belongs to the FPP/GGPP synthase family.</text>
</comment>
<evidence type="ECO:0000256" key="4">
    <source>
        <dbReference type="ARBA" id="ARBA00022723"/>
    </source>
</evidence>
<dbReference type="SFLD" id="SFLDS00005">
    <property type="entry name" value="Isoprenoid_Synthase_Type_I"/>
    <property type="match status" value="1"/>
</dbReference>
<evidence type="ECO:0000256" key="2">
    <source>
        <dbReference type="ARBA" id="ARBA00006706"/>
    </source>
</evidence>
<comment type="caution">
    <text evidence="7">The sequence shown here is derived from an EMBL/GenBank/DDBJ whole genome shotgun (WGS) entry which is preliminary data.</text>
</comment>
<organism evidence="7 8">
    <name type="scientific">Streptomyces xinghaiensis</name>
    <dbReference type="NCBI Taxonomy" id="1038928"/>
    <lineage>
        <taxon>Bacteria</taxon>
        <taxon>Bacillati</taxon>
        <taxon>Actinomycetota</taxon>
        <taxon>Actinomycetes</taxon>
        <taxon>Kitasatosporales</taxon>
        <taxon>Streptomycetaceae</taxon>
        <taxon>Streptomyces</taxon>
    </lineage>
</organism>
<dbReference type="GO" id="GO:0004659">
    <property type="term" value="F:prenyltransferase activity"/>
    <property type="evidence" value="ECO:0007669"/>
    <property type="project" value="InterPro"/>
</dbReference>
<dbReference type="PROSITE" id="PS00723">
    <property type="entry name" value="POLYPRENYL_SYNTHASE_1"/>
    <property type="match status" value="1"/>
</dbReference>
<dbReference type="SFLD" id="SFLDG01017">
    <property type="entry name" value="Polyprenyl_Transferase_Like"/>
    <property type="match status" value="1"/>
</dbReference>
<evidence type="ECO:0000256" key="6">
    <source>
        <dbReference type="RuleBase" id="RU004466"/>
    </source>
</evidence>
<evidence type="ECO:0000256" key="3">
    <source>
        <dbReference type="ARBA" id="ARBA00022679"/>
    </source>
</evidence>
<evidence type="ECO:0000256" key="5">
    <source>
        <dbReference type="ARBA" id="ARBA00022842"/>
    </source>
</evidence>
<keyword evidence="4" id="KW-0479">Metal-binding</keyword>
<accession>A0A3R7LLB4</accession>
<dbReference type="GO" id="GO:0008299">
    <property type="term" value="P:isoprenoid biosynthetic process"/>
    <property type="evidence" value="ECO:0007669"/>
    <property type="project" value="InterPro"/>
</dbReference>
<name>A0A3R7LLB4_9ACTN</name>
<comment type="cofactor">
    <cofactor evidence="1">
        <name>Mg(2+)</name>
        <dbReference type="ChEBI" id="CHEBI:18420"/>
    </cofactor>
</comment>
<evidence type="ECO:0000313" key="8">
    <source>
        <dbReference type="Proteomes" id="UP000028058"/>
    </source>
</evidence>
<keyword evidence="8" id="KW-1185">Reference proteome</keyword>
<dbReference type="EMBL" id="JNAD02000013">
    <property type="protein sequence ID" value="RKM92671.1"/>
    <property type="molecule type" value="Genomic_DNA"/>
</dbReference>
<dbReference type="PANTHER" id="PTHR12001:SF85">
    <property type="entry name" value="SHORT CHAIN ISOPRENYL DIPHOSPHATE SYNTHASE"/>
    <property type="match status" value="1"/>
</dbReference>
<dbReference type="OrthoDB" id="4497239at2"/>
<dbReference type="InterPro" id="IPR033749">
    <property type="entry name" value="Polyprenyl_synt_CS"/>
</dbReference>
<dbReference type="SUPFAM" id="SSF48576">
    <property type="entry name" value="Terpenoid synthases"/>
    <property type="match status" value="1"/>
</dbReference>
<reference evidence="7 8" key="1">
    <citation type="journal article" date="2014" name="Genome Announc.">
        <title>Draft Genome Sequence of Streptomyces fradiae ATCC 19609, a Strain Highly Sensitive to Antibiotics.</title>
        <authorList>
            <person name="Bekker O.B."/>
            <person name="Klimina K.M."/>
            <person name="Vatlin A.A."/>
            <person name="Zakharevich N.V."/>
            <person name="Kasianov A.S."/>
            <person name="Danilenko V.N."/>
        </authorList>
    </citation>
    <scope>NUCLEOTIDE SEQUENCE [LARGE SCALE GENOMIC DNA]</scope>
    <source>
        <strain evidence="7 8">ATCC 19609</strain>
    </source>
</reference>
<dbReference type="Proteomes" id="UP000028058">
    <property type="component" value="Unassembled WGS sequence"/>
</dbReference>
<dbReference type="Pfam" id="PF00348">
    <property type="entry name" value="polyprenyl_synt"/>
    <property type="match status" value="1"/>
</dbReference>
<sequence>MGHAPAADTPDLSTVRPDVDALLTAFLDRKTRLALGPETAPLSTELSRLLQSGKRLRPQLCVAGWHAGQGHGDTNGVLHMAAALELFQAFALIHDDVMDGSDLRRGRPTAHHALAAAYVAGGGRRSRAEAHGLSAAILLGDLALVWSDELLHNGLGGKALTRISPLMDTMRTELMYGQYMDLLSTDRLSDDVEAALRVVRYKTAKYTVEWPLRLGAVLAGATPGVLDACSAFAVPLGEAFQLRDDLLGVFGDPAETGKPVGDDIREGKATVLMALALRQATAAEDQLLRTLVGSPDLAEGDILRVRAVLERTNARQHVEEMITSRRDAALSVLDQAPLPAAATRALREIAQIATVRQA</sequence>
<proteinExistence type="inferred from homology"/>